<gene>
    <name evidence="2" type="ORF">FYK55_07330</name>
</gene>
<dbReference type="GO" id="GO:0090313">
    <property type="term" value="P:regulation of protein targeting to membrane"/>
    <property type="evidence" value="ECO:0007669"/>
    <property type="project" value="TreeGrafter"/>
</dbReference>
<dbReference type="Proteomes" id="UP000324479">
    <property type="component" value="Unassembled WGS sequence"/>
</dbReference>
<sequence length="991" mass="106503">MRQNPVGGRMPVGDSRPIRRCTRKGHPPTDGNRRRIHPPRHSMRPAYLTLTVFLIVFGGSSNVVAQNAPAGNYRYWSSNWSFEAIDLQALTRRIQSLGIPVPVRLAGKADINFDVSVPWNALRTAEAYKFKGTFAASNLRVDDVLLTSLQADVDYAQGVLKLNNLRGAQTDGKFNGSATAQLVPSKDFQATIQATNFDIGAIANLLQKFELIPAERPIRGAVSAAVQASGQVDQLRSPEMWEIGGDISSQNVTIGDSLTYSLAVQKFQLRDQRLSVPDLRLTASELPGFYLNGSAEVPLDGENEFQFDIQTNDLPATDLVGLYFDSPKRVLDGKLDLQAGGKGRFTTPGAYPEFEVDAAVASPSIRLFGVDLGMLEHDIKLTPSKIQIQPRRDDAGASDLQIQNLTADYAVSEQAIELKDLDSRIFGGTLQAEARVIRSGDGEHRLNAEWTDISPRIRLPTPVSSVPLTVVATTSGTVQWSVPPDHIDDPFFHRGTASIQVAPLRIGDETAGDADIRLAINDQGVDLNADANLFGGRVHVETTSPMTASTQWRDLPALLAAGQITLADVSIRRLTSLASRGVSRFDGRVSGQIQLRQTVEGPWAADSQLEINGWTSGNQLLSRGLRAQLTAMAGGIELSSISGTYAGGQLQAEGRWSLQPGPRLINFRLTRADADRVLLPISPRADQWFGGMVSGRGSLVGNGDSLTSVRVTGSLAVENGETFGFPVGDAHTSFHGQFSAAPYRWAVAFPSINADLARGRVKGRLEFASTSSGRSGYHMDSRWRATHVEFESLLSAYVGTSTIGRGDLTGDMTLTGRNIHSLRDLDGEYRVRLGGTDATAVPGLSAAGSLLGASSLAGARFTSGASTGRISRGSLVIDSLAMSADRVAVTAAGRVGLENRQMDVLTVLSTGNFTGQNQLIASIGTQALLDFAFIGQINRIVSDRTLVFELAGPTRDPIIRLLPAETLQANVRRFAVQEALGLVIADSIIFD</sequence>
<dbReference type="AlphaFoldDB" id="A0A5M6DDH9"/>
<dbReference type="EMBL" id="VWOX01000003">
    <property type="protein sequence ID" value="KAA5545453.1"/>
    <property type="molecule type" value="Genomic_DNA"/>
</dbReference>
<comment type="caution">
    <text evidence="2">The sequence shown here is derived from an EMBL/GenBank/DDBJ whole genome shotgun (WGS) entry which is preliminary data.</text>
</comment>
<keyword evidence="3" id="KW-1185">Reference proteome</keyword>
<evidence type="ECO:0000313" key="2">
    <source>
        <dbReference type="EMBL" id="KAA5545453.1"/>
    </source>
</evidence>
<protein>
    <submittedName>
        <fullName evidence="2">Uncharacterized protein</fullName>
    </submittedName>
</protein>
<evidence type="ECO:0000313" key="3">
    <source>
        <dbReference type="Proteomes" id="UP000324479"/>
    </source>
</evidence>
<dbReference type="PANTHER" id="PTHR30441">
    <property type="entry name" value="DUF748 DOMAIN-CONTAINING PROTEIN"/>
    <property type="match status" value="1"/>
</dbReference>
<name>A0A5M6DDH9_9BACT</name>
<organism evidence="2 3">
    <name type="scientific">Roseiconus nitratireducens</name>
    <dbReference type="NCBI Taxonomy" id="2605748"/>
    <lineage>
        <taxon>Bacteria</taxon>
        <taxon>Pseudomonadati</taxon>
        <taxon>Planctomycetota</taxon>
        <taxon>Planctomycetia</taxon>
        <taxon>Pirellulales</taxon>
        <taxon>Pirellulaceae</taxon>
        <taxon>Roseiconus</taxon>
    </lineage>
</organism>
<dbReference type="GO" id="GO:0005886">
    <property type="term" value="C:plasma membrane"/>
    <property type="evidence" value="ECO:0007669"/>
    <property type="project" value="TreeGrafter"/>
</dbReference>
<accession>A0A5M6DDH9</accession>
<dbReference type="PANTHER" id="PTHR30441:SF8">
    <property type="entry name" value="DUF748 DOMAIN-CONTAINING PROTEIN"/>
    <property type="match status" value="1"/>
</dbReference>
<feature type="region of interest" description="Disordered" evidence="1">
    <location>
        <begin position="1"/>
        <end position="40"/>
    </location>
</feature>
<proteinExistence type="predicted"/>
<reference evidence="2 3" key="1">
    <citation type="submission" date="2019-08" db="EMBL/GenBank/DDBJ databases">
        <authorList>
            <person name="Dhanesh K."/>
            <person name="Kumar G."/>
            <person name="Sasikala C."/>
            <person name="Venkata Ramana C."/>
        </authorList>
    </citation>
    <scope>NUCLEOTIDE SEQUENCE [LARGE SCALE GENOMIC DNA]</scope>
    <source>
        <strain evidence="2 3">JC645</strain>
    </source>
</reference>
<dbReference type="InterPro" id="IPR052894">
    <property type="entry name" value="AsmA-related"/>
</dbReference>
<evidence type="ECO:0000256" key="1">
    <source>
        <dbReference type="SAM" id="MobiDB-lite"/>
    </source>
</evidence>